<comment type="subcellular location">
    <subcellularLocation>
        <location evidence="1">Cell membrane</location>
        <topology evidence="1">Multi-pass membrane protein</topology>
    </subcellularLocation>
    <subcellularLocation>
        <location evidence="7">Membrane</location>
        <topology evidence="7">Multi-pass membrane protein</topology>
    </subcellularLocation>
</comment>
<evidence type="ECO:0000256" key="3">
    <source>
        <dbReference type="ARBA" id="ARBA00022692"/>
    </source>
</evidence>
<feature type="domain" description="NADH:quinone oxidoreductase/Mrp antiporter transmembrane" evidence="9">
    <location>
        <begin position="135"/>
        <end position="430"/>
    </location>
</feature>
<dbReference type="PANTHER" id="PTHR42682:SF5">
    <property type="entry name" value="HYDROGENASE-4 COMPONENT F"/>
    <property type="match status" value="1"/>
</dbReference>
<keyword evidence="4 8" id="KW-1133">Transmembrane helix</keyword>
<name>A0ABR5SFX8_9BACT</name>
<evidence type="ECO:0000256" key="2">
    <source>
        <dbReference type="ARBA" id="ARBA00022475"/>
    </source>
</evidence>
<keyword evidence="5 10" id="KW-0560">Oxidoreductase</keyword>
<feature type="transmembrane region" description="Helical" evidence="8">
    <location>
        <begin position="117"/>
        <end position="134"/>
    </location>
</feature>
<evidence type="ECO:0000256" key="8">
    <source>
        <dbReference type="SAM" id="Phobius"/>
    </source>
</evidence>
<evidence type="ECO:0000256" key="6">
    <source>
        <dbReference type="ARBA" id="ARBA00023136"/>
    </source>
</evidence>
<feature type="transmembrane region" description="Helical" evidence="8">
    <location>
        <begin position="418"/>
        <end position="439"/>
    </location>
</feature>
<feature type="transmembrane region" description="Helical" evidence="8">
    <location>
        <begin position="78"/>
        <end position="105"/>
    </location>
</feature>
<gene>
    <name evidence="10" type="ORF">ASN18_1804</name>
</gene>
<evidence type="ECO:0000259" key="9">
    <source>
        <dbReference type="Pfam" id="PF00361"/>
    </source>
</evidence>
<evidence type="ECO:0000256" key="5">
    <source>
        <dbReference type="ARBA" id="ARBA00023002"/>
    </source>
</evidence>
<keyword evidence="6 8" id="KW-0472">Membrane</keyword>
<evidence type="ECO:0000256" key="7">
    <source>
        <dbReference type="RuleBase" id="RU000320"/>
    </source>
</evidence>
<dbReference type="Pfam" id="PF00361">
    <property type="entry name" value="Proton_antipo_M"/>
    <property type="match status" value="1"/>
</dbReference>
<feature type="transmembrane region" description="Helical" evidence="8">
    <location>
        <begin position="252"/>
        <end position="273"/>
    </location>
</feature>
<protein>
    <submittedName>
        <fullName evidence="10">NADH dehydrogenase</fullName>
        <ecNumber evidence="10">1.-.-.-</ecNumber>
    </submittedName>
</protein>
<feature type="transmembrane region" description="Helical" evidence="8">
    <location>
        <begin position="209"/>
        <end position="231"/>
    </location>
</feature>
<dbReference type="InterPro" id="IPR052175">
    <property type="entry name" value="ComplexI-like_HydComp"/>
</dbReference>
<accession>A0ABR5SFX8</accession>
<keyword evidence="2" id="KW-1003">Cell membrane</keyword>
<feature type="transmembrane region" description="Helical" evidence="8">
    <location>
        <begin position="6"/>
        <end position="26"/>
    </location>
</feature>
<feature type="transmembrane region" description="Helical" evidence="8">
    <location>
        <begin position="383"/>
        <end position="406"/>
    </location>
</feature>
<evidence type="ECO:0000313" key="10">
    <source>
        <dbReference type="EMBL" id="KWT85079.1"/>
    </source>
</evidence>
<keyword evidence="3 7" id="KW-0812">Transmembrane</keyword>
<dbReference type="EC" id="1.-.-.-" evidence="10"/>
<dbReference type="PANTHER" id="PTHR42682">
    <property type="entry name" value="HYDROGENASE-4 COMPONENT F"/>
    <property type="match status" value="1"/>
</dbReference>
<reference evidence="10 11" key="1">
    <citation type="submission" date="2015-11" db="EMBL/GenBank/DDBJ databases">
        <authorList>
            <person name="Lin W."/>
        </authorList>
    </citation>
    <scope>NUCLEOTIDE SEQUENCE [LARGE SCALE GENOMIC DNA]</scope>
    <source>
        <strain evidence="10 11">HCH-1</strain>
    </source>
</reference>
<feature type="transmembrane region" description="Helical" evidence="8">
    <location>
        <begin position="325"/>
        <end position="349"/>
    </location>
</feature>
<comment type="caution">
    <text evidence="10">The sequence shown here is derived from an EMBL/GenBank/DDBJ whole genome shotgun (WGS) entry which is preliminary data.</text>
</comment>
<dbReference type="InterPro" id="IPR001750">
    <property type="entry name" value="ND/Mrp_TM"/>
</dbReference>
<organism evidence="10 11">
    <name type="scientific">Candidatus Magnetominusculus xianensis</name>
    <dbReference type="NCBI Taxonomy" id="1748249"/>
    <lineage>
        <taxon>Bacteria</taxon>
        <taxon>Pseudomonadati</taxon>
        <taxon>Nitrospirota</taxon>
        <taxon>Nitrospiria</taxon>
        <taxon>Nitrospirales</taxon>
        <taxon>Nitrospiraceae</taxon>
        <taxon>Candidatus Magnetominusculus</taxon>
    </lineage>
</organism>
<evidence type="ECO:0000313" key="11">
    <source>
        <dbReference type="Proteomes" id="UP000060487"/>
    </source>
</evidence>
<dbReference type="GO" id="GO:0016491">
    <property type="term" value="F:oxidoreductase activity"/>
    <property type="evidence" value="ECO:0007669"/>
    <property type="project" value="UniProtKB-KW"/>
</dbReference>
<evidence type="ECO:0000256" key="1">
    <source>
        <dbReference type="ARBA" id="ARBA00004651"/>
    </source>
</evidence>
<dbReference type="EMBL" id="LNQR01000065">
    <property type="protein sequence ID" value="KWT85079.1"/>
    <property type="molecule type" value="Genomic_DNA"/>
</dbReference>
<dbReference type="Proteomes" id="UP000060487">
    <property type="component" value="Unassembled WGS sequence"/>
</dbReference>
<evidence type="ECO:0000256" key="4">
    <source>
        <dbReference type="ARBA" id="ARBA00022989"/>
    </source>
</evidence>
<keyword evidence="11" id="KW-1185">Reference proteome</keyword>
<feature type="transmembrane region" description="Helical" evidence="8">
    <location>
        <begin position="285"/>
        <end position="305"/>
    </location>
</feature>
<sequence>MILSESMLIAMPALFAALSIGLKAIRAVSAKAPFFDKTIIVAAAVTHLVMTLLLSYGPSMTYGQHAPDALIGADALNYLFLLILSTLFLASALYSTVFIAEMTVLIREAHDEKYNHWYVPTMLFTLSTLSGVILSRNLGLMWVFIEATTLSTAPLILHHKGKESLEAVWKYLFICSVGIALAFIGVLAMTEAGRSIKDAGLNVDALSAGAANISPLWGGIAFVFALVGFGTKMGLAPMHTWLPDAHSQAPSPASAMFSGALTISAFLCILRYYQIFSSTPMIGFIRQLMLILGLVSLFVSAVYVIRAGNFKRKLAYSTIEHMGILAIGMGLGGGAVYAVMLHTLCSSLAKHSLFLTSGNFLHAYGTVNVKDIRGGVDRVPQSAWLLVTGTLALLGFPPWAIFITEFSMLRQMVTDGRWFILSVVALFLTVIIYGFAAAVMRMAFSKGQGEPVQKHHEPILSTLPQWTFIAALAALGIHIPQRLNTLLHQAAAALGGN</sequence>
<feature type="transmembrane region" description="Helical" evidence="8">
    <location>
        <begin position="169"/>
        <end position="189"/>
    </location>
</feature>
<feature type="transmembrane region" description="Helical" evidence="8">
    <location>
        <begin position="38"/>
        <end position="58"/>
    </location>
</feature>
<proteinExistence type="predicted"/>
<dbReference type="RefSeq" id="WP_085052420.1">
    <property type="nucleotide sequence ID" value="NZ_LNQR01000065.1"/>
</dbReference>